<dbReference type="GO" id="GO:0070402">
    <property type="term" value="F:NADPH binding"/>
    <property type="evidence" value="ECO:0007669"/>
    <property type="project" value="TreeGrafter"/>
</dbReference>
<dbReference type="PANTHER" id="PTHR34934">
    <property type="entry name" value="FLAVIN-DEPENDENT THYMIDYLATE SYNTHASE"/>
    <property type="match status" value="1"/>
</dbReference>
<evidence type="ECO:0000313" key="1">
    <source>
        <dbReference type="EMBL" id="AIF12719.1"/>
    </source>
</evidence>
<protein>
    <submittedName>
        <fullName evidence="1">Thymidylate synthase ThyX</fullName>
    </submittedName>
</protein>
<dbReference type="GO" id="GO:0006231">
    <property type="term" value="P:dTMP biosynthetic process"/>
    <property type="evidence" value="ECO:0007669"/>
    <property type="project" value="InterPro"/>
</dbReference>
<dbReference type="GO" id="GO:0050660">
    <property type="term" value="F:flavin adenine dinucleotide binding"/>
    <property type="evidence" value="ECO:0007669"/>
    <property type="project" value="InterPro"/>
</dbReference>
<dbReference type="PROSITE" id="PS51331">
    <property type="entry name" value="THYX"/>
    <property type="match status" value="2"/>
</dbReference>
<dbReference type="PANTHER" id="PTHR34934:SF1">
    <property type="entry name" value="FLAVIN-DEPENDENT THYMIDYLATE SYNTHASE"/>
    <property type="match status" value="1"/>
</dbReference>
<accession>A0A075H9R6</accession>
<dbReference type="InterPro" id="IPR003669">
    <property type="entry name" value="Thymidylate_synthase_ThyX"/>
</dbReference>
<dbReference type="GO" id="GO:0004799">
    <property type="term" value="F:thymidylate synthase activity"/>
    <property type="evidence" value="ECO:0007669"/>
    <property type="project" value="TreeGrafter"/>
</dbReference>
<name>A0A075H9R6_9ARCH</name>
<dbReference type="AlphaFoldDB" id="A0A075H9R6"/>
<sequence length="536" mass="62822">MSEFSKNERRILEKHFSNSDKNVFAVITPRQVDRGALMSRYSRTDKSMRKIFLDEFLKNKNRGEEFYDRVLLEYGDDSVAELGIAQIAIEGLTNIAVKKIEDRRIGFSYLEKSSRYVSWDKKIKGKYKFLHEPTIMKTKFADEYIDACNLDFEVYSKNIEPMLKLIRERDSINNYKFKDKDGKEKKFSAINDDSILKSSMRIYNAATKAKALDALRSLLPASTLTNVGVTGNGRAFEYLLSILFASKLKEENNLALQIKKELDTTIKSFVRRSDDKYGKVLQKYLNSVKKSAQNVAKTSISGTPSKGKIAKLVEYENENKVINSVISAIIYEQSPGISFEKILQQVRKIPTGKKKKIILEMADLRKNRRHRPSRAFEMAEYTFDLVTNFGMFRDFHRHRALTLERQLLTTYHGYDMPQEVKDLGMQKEFKECMNNTDTVFKKIQKKYPEEAQYVVNFAYNYPYMMKMNMREAVHMIELRTVPQGHQDYRIVAQKMYQAINKKHPILSNIMKFVDMNKYELERFESEKRTEEKRNRQ</sequence>
<dbReference type="Pfam" id="PF02511">
    <property type="entry name" value="Thy1"/>
    <property type="match status" value="2"/>
</dbReference>
<dbReference type="SUPFAM" id="SSF69796">
    <property type="entry name" value="Thymidylate synthase-complementing protein Thy1"/>
    <property type="match status" value="2"/>
</dbReference>
<dbReference type="InterPro" id="IPR036098">
    <property type="entry name" value="Thymidylate_synthase_ThyX_sf"/>
</dbReference>
<proteinExistence type="predicted"/>
<dbReference type="EMBL" id="KF900952">
    <property type="protein sequence ID" value="AIF12719.1"/>
    <property type="molecule type" value="Genomic_DNA"/>
</dbReference>
<reference evidence="1" key="1">
    <citation type="journal article" date="2014" name="Genome Biol. Evol.">
        <title>Pangenome evidence for extensive interdomain horizontal transfer affecting lineage core and shell genes in uncultured planktonic thaumarchaeota and euryarchaeota.</title>
        <authorList>
            <person name="Deschamps P."/>
            <person name="Zivanovic Y."/>
            <person name="Moreira D."/>
            <person name="Rodriguez-Valera F."/>
            <person name="Lopez-Garcia P."/>
        </authorList>
    </citation>
    <scope>NUCLEOTIDE SEQUENCE</scope>
</reference>
<dbReference type="GO" id="GO:0050797">
    <property type="term" value="F:thymidylate synthase (FAD) activity"/>
    <property type="evidence" value="ECO:0007669"/>
    <property type="project" value="InterPro"/>
</dbReference>
<dbReference type="Gene3D" id="3.30.1360.170">
    <property type="match status" value="2"/>
</dbReference>
<dbReference type="CDD" id="cd20175">
    <property type="entry name" value="ThyX"/>
    <property type="match status" value="1"/>
</dbReference>
<organism evidence="1">
    <name type="scientific">uncultured marine thaumarchaeote KM3_57_B01</name>
    <dbReference type="NCBI Taxonomy" id="1456205"/>
    <lineage>
        <taxon>Archaea</taxon>
        <taxon>Nitrososphaerota</taxon>
        <taxon>environmental samples</taxon>
    </lineage>
</organism>